<feature type="region of interest" description="Disordered" evidence="1">
    <location>
        <begin position="74"/>
        <end position="125"/>
    </location>
</feature>
<evidence type="ECO:0000313" key="3">
    <source>
        <dbReference type="Proteomes" id="UP000194360"/>
    </source>
</evidence>
<gene>
    <name evidence="2" type="ORF">BG845_06489</name>
</gene>
<feature type="compositionally biased region" description="Basic residues" evidence="1">
    <location>
        <begin position="100"/>
        <end position="111"/>
    </location>
</feature>
<name>A0A1Y2MK70_PSEAH</name>
<feature type="region of interest" description="Disordered" evidence="1">
    <location>
        <begin position="1"/>
        <end position="26"/>
    </location>
</feature>
<evidence type="ECO:0000313" key="2">
    <source>
        <dbReference type="EMBL" id="OSY34858.1"/>
    </source>
</evidence>
<dbReference type="STRING" id="2074.BG845_06489"/>
<dbReference type="AlphaFoldDB" id="A0A1Y2MK70"/>
<sequence>MNMGWADDPDEPDDVTDPAGDPYWRDERSVPRVVGCLLATAAGAGQIIRRSSAATLLTCWRALTLLRREEPELCTGSGGACSLAGPGNPTTYPPHGPLVSRRRRRRRRTHTRSGPVPRRSDSSAD</sequence>
<dbReference type="EMBL" id="MIGB01000064">
    <property type="protein sequence ID" value="OSY34858.1"/>
    <property type="molecule type" value="Genomic_DNA"/>
</dbReference>
<evidence type="ECO:0000256" key="1">
    <source>
        <dbReference type="SAM" id="MobiDB-lite"/>
    </source>
</evidence>
<protein>
    <submittedName>
        <fullName evidence="2">Uncharacterized protein</fullName>
    </submittedName>
</protein>
<comment type="caution">
    <text evidence="2">The sequence shown here is derived from an EMBL/GenBank/DDBJ whole genome shotgun (WGS) entry which is preliminary data.</text>
</comment>
<organism evidence="2 3">
    <name type="scientific">Pseudonocardia autotrophica</name>
    <name type="common">Amycolata autotrophica</name>
    <name type="synonym">Nocardia autotrophica</name>
    <dbReference type="NCBI Taxonomy" id="2074"/>
    <lineage>
        <taxon>Bacteria</taxon>
        <taxon>Bacillati</taxon>
        <taxon>Actinomycetota</taxon>
        <taxon>Actinomycetes</taxon>
        <taxon>Pseudonocardiales</taxon>
        <taxon>Pseudonocardiaceae</taxon>
        <taxon>Pseudonocardia</taxon>
    </lineage>
</organism>
<dbReference type="Proteomes" id="UP000194360">
    <property type="component" value="Unassembled WGS sequence"/>
</dbReference>
<keyword evidence="3" id="KW-1185">Reference proteome</keyword>
<accession>A0A1Y2MK70</accession>
<reference evidence="2 3" key="1">
    <citation type="submission" date="2016-09" db="EMBL/GenBank/DDBJ databases">
        <title>Pseudonocardia autotrophica DSM535, a candidate organism with high potential of specific P450 cytochromes.</title>
        <authorList>
            <person name="Grumaz C."/>
            <person name="Vainshtein Y."/>
            <person name="Kirstahler P."/>
            <person name="Sohn K."/>
        </authorList>
    </citation>
    <scope>NUCLEOTIDE SEQUENCE [LARGE SCALE GENOMIC DNA]</scope>
    <source>
        <strain evidence="2 3">DSM 535</strain>
    </source>
</reference>
<proteinExistence type="predicted"/>
<feature type="compositionally biased region" description="Acidic residues" evidence="1">
    <location>
        <begin position="7"/>
        <end position="16"/>
    </location>
</feature>